<reference evidence="7 8" key="1">
    <citation type="submission" date="2020-02" db="EMBL/GenBank/DDBJ databases">
        <title>Genome sequence of strain CCNWXJ40-4.</title>
        <authorList>
            <person name="Gao J."/>
            <person name="Sun J."/>
        </authorList>
    </citation>
    <scope>NUCLEOTIDE SEQUENCE [LARGE SCALE GENOMIC DNA]</scope>
    <source>
        <strain evidence="7 8">CCNWXJ 40-4</strain>
    </source>
</reference>
<dbReference type="InterPro" id="IPR051533">
    <property type="entry name" value="WaaL-like"/>
</dbReference>
<feature type="transmembrane region" description="Helical" evidence="5">
    <location>
        <begin position="191"/>
        <end position="208"/>
    </location>
</feature>
<evidence type="ECO:0000256" key="2">
    <source>
        <dbReference type="ARBA" id="ARBA00022692"/>
    </source>
</evidence>
<dbReference type="GO" id="GO:0016020">
    <property type="term" value="C:membrane"/>
    <property type="evidence" value="ECO:0007669"/>
    <property type="project" value="UniProtKB-SubCell"/>
</dbReference>
<feature type="transmembrane region" description="Helical" evidence="5">
    <location>
        <begin position="165"/>
        <end position="184"/>
    </location>
</feature>
<dbReference type="InterPro" id="IPR007016">
    <property type="entry name" value="O-antigen_ligase-rel_domated"/>
</dbReference>
<dbReference type="PANTHER" id="PTHR37422:SF13">
    <property type="entry name" value="LIPOPOLYSACCHARIDE BIOSYNTHESIS PROTEIN PA4999-RELATED"/>
    <property type="match status" value="1"/>
</dbReference>
<keyword evidence="2 5" id="KW-0812">Transmembrane</keyword>
<feature type="domain" description="O-antigen ligase-related" evidence="6">
    <location>
        <begin position="198"/>
        <end position="339"/>
    </location>
</feature>
<keyword evidence="7" id="KW-0436">Ligase</keyword>
<keyword evidence="8" id="KW-1185">Reference proteome</keyword>
<evidence type="ECO:0000313" key="7">
    <source>
        <dbReference type="EMBL" id="NGO53160.1"/>
    </source>
</evidence>
<feature type="transmembrane region" description="Helical" evidence="5">
    <location>
        <begin position="12"/>
        <end position="29"/>
    </location>
</feature>
<feature type="transmembrane region" description="Helical" evidence="5">
    <location>
        <begin position="35"/>
        <end position="54"/>
    </location>
</feature>
<feature type="transmembrane region" description="Helical" evidence="5">
    <location>
        <begin position="386"/>
        <end position="407"/>
    </location>
</feature>
<comment type="subcellular location">
    <subcellularLocation>
        <location evidence="1">Membrane</location>
        <topology evidence="1">Multi-pass membrane protein</topology>
    </subcellularLocation>
</comment>
<evidence type="ECO:0000256" key="5">
    <source>
        <dbReference type="SAM" id="Phobius"/>
    </source>
</evidence>
<dbReference type="AlphaFoldDB" id="A0A6G4WGA8"/>
<dbReference type="RefSeq" id="WP_165030245.1">
    <property type="nucleotide sequence ID" value="NZ_JAAKZF010000027.1"/>
</dbReference>
<dbReference type="EMBL" id="JAAKZF010000027">
    <property type="protein sequence ID" value="NGO53160.1"/>
    <property type="molecule type" value="Genomic_DNA"/>
</dbReference>
<evidence type="ECO:0000259" key="6">
    <source>
        <dbReference type="Pfam" id="PF04932"/>
    </source>
</evidence>
<evidence type="ECO:0000256" key="1">
    <source>
        <dbReference type="ARBA" id="ARBA00004141"/>
    </source>
</evidence>
<feature type="transmembrane region" description="Helical" evidence="5">
    <location>
        <begin position="91"/>
        <end position="112"/>
    </location>
</feature>
<protein>
    <submittedName>
        <fullName evidence="7">O-antigen ligase family protein</fullName>
    </submittedName>
</protein>
<gene>
    <name evidence="7" type="ORF">G6N73_18640</name>
</gene>
<dbReference type="Proteomes" id="UP001642900">
    <property type="component" value="Unassembled WGS sequence"/>
</dbReference>
<proteinExistence type="predicted"/>
<evidence type="ECO:0000313" key="8">
    <source>
        <dbReference type="Proteomes" id="UP001642900"/>
    </source>
</evidence>
<comment type="caution">
    <text evidence="7">The sequence shown here is derived from an EMBL/GenBank/DDBJ whole genome shotgun (WGS) entry which is preliminary data.</text>
</comment>
<sequence>MRFSPSRRVSELSFERFLLYAAVFFSPFLDLTAEAVFFTLSDALFCAALVVLLLRRRLPSAPLGVLTWPWIASFVLIVGGLHISSMVEGDMWRGVILLLQYSFCFIALPYLLLGRKEKEAYRLLFVFLAGVIALDVHGILTFYLVGYTPDSPVVSGNGRLETLSGSSNAAACLNAMMIVVVLWLRLSGKLSFKMSAVLFSIMLTTIVLTSSNGGIIAMSAGILAFLACSLSLRQTVKIVPILAIPGVFLMAGGSDYLPSAFQERVLNALASGNVSEAGTFKSRSALMQEALEAINTDQISLIGIGADQFRLRSVQETPVHNSFLLLWVEGGMVSLLGWLLFCSTGFILWYVARAQGVMVYGRAAVLASFVVFIVVANVSAHIYARYWYTALLLIMQPTVIGLSLHFLKSERFAQSFRRRHTRSSRRLVWHW</sequence>
<evidence type="ECO:0000256" key="3">
    <source>
        <dbReference type="ARBA" id="ARBA00022989"/>
    </source>
</evidence>
<dbReference type="GO" id="GO:0016874">
    <property type="term" value="F:ligase activity"/>
    <property type="evidence" value="ECO:0007669"/>
    <property type="project" value="UniProtKB-KW"/>
</dbReference>
<accession>A0A6G4WGA8</accession>
<feature type="transmembrane region" description="Helical" evidence="5">
    <location>
        <begin position="124"/>
        <end position="145"/>
    </location>
</feature>
<dbReference type="Pfam" id="PF04932">
    <property type="entry name" value="Wzy_C"/>
    <property type="match status" value="1"/>
</dbReference>
<feature type="transmembrane region" description="Helical" evidence="5">
    <location>
        <begin position="66"/>
        <end position="85"/>
    </location>
</feature>
<evidence type="ECO:0000256" key="4">
    <source>
        <dbReference type="ARBA" id="ARBA00023136"/>
    </source>
</evidence>
<keyword evidence="3 5" id="KW-1133">Transmembrane helix</keyword>
<keyword evidence="4 5" id="KW-0472">Membrane</keyword>
<feature type="transmembrane region" description="Helical" evidence="5">
    <location>
        <begin position="359"/>
        <end position="380"/>
    </location>
</feature>
<organism evidence="7 8">
    <name type="scientific">Allomesorhizobium camelthorni</name>
    <dbReference type="NCBI Taxonomy" id="475069"/>
    <lineage>
        <taxon>Bacteria</taxon>
        <taxon>Pseudomonadati</taxon>
        <taxon>Pseudomonadota</taxon>
        <taxon>Alphaproteobacteria</taxon>
        <taxon>Hyphomicrobiales</taxon>
        <taxon>Phyllobacteriaceae</taxon>
        <taxon>Allomesorhizobium</taxon>
    </lineage>
</organism>
<dbReference type="PANTHER" id="PTHR37422">
    <property type="entry name" value="TEICHURONIC ACID BIOSYNTHESIS PROTEIN TUAE"/>
    <property type="match status" value="1"/>
</dbReference>
<name>A0A6G4WGA8_9HYPH</name>
<feature type="transmembrane region" description="Helical" evidence="5">
    <location>
        <begin position="332"/>
        <end position="352"/>
    </location>
</feature>